<reference evidence="2 3" key="1">
    <citation type="submission" date="2023-11" db="EMBL/GenBank/DDBJ databases">
        <authorList>
            <person name="Hedman E."/>
            <person name="Englund M."/>
            <person name="Stromberg M."/>
            <person name="Nyberg Akerstrom W."/>
            <person name="Nylinder S."/>
            <person name="Jareborg N."/>
            <person name="Kallberg Y."/>
            <person name="Kronander E."/>
        </authorList>
    </citation>
    <scope>NUCLEOTIDE SEQUENCE [LARGE SCALE GENOMIC DNA]</scope>
</reference>
<dbReference type="EMBL" id="CAVLGL010000104">
    <property type="protein sequence ID" value="CAK1599002.1"/>
    <property type="molecule type" value="Genomic_DNA"/>
</dbReference>
<organism evidence="2 3">
    <name type="scientific">Parnassius mnemosyne</name>
    <name type="common">clouded apollo</name>
    <dbReference type="NCBI Taxonomy" id="213953"/>
    <lineage>
        <taxon>Eukaryota</taxon>
        <taxon>Metazoa</taxon>
        <taxon>Ecdysozoa</taxon>
        <taxon>Arthropoda</taxon>
        <taxon>Hexapoda</taxon>
        <taxon>Insecta</taxon>
        <taxon>Pterygota</taxon>
        <taxon>Neoptera</taxon>
        <taxon>Endopterygota</taxon>
        <taxon>Lepidoptera</taxon>
        <taxon>Glossata</taxon>
        <taxon>Ditrysia</taxon>
        <taxon>Papilionoidea</taxon>
        <taxon>Papilionidae</taxon>
        <taxon>Parnassiinae</taxon>
        <taxon>Parnassini</taxon>
        <taxon>Parnassius</taxon>
        <taxon>Driopa</taxon>
    </lineage>
</organism>
<feature type="compositionally biased region" description="Low complexity" evidence="1">
    <location>
        <begin position="87"/>
        <end position="100"/>
    </location>
</feature>
<proteinExistence type="predicted"/>
<sequence>MASLAPQACPPRPPSHPARRCLRLPRRPIRPPSFDSNSIECSDSASMTSSSRKRIPSQTSSSSSCFADSVGITTGDNSFTKRVPSRSSSSSQQTSSTAAQ</sequence>
<evidence type="ECO:0000256" key="1">
    <source>
        <dbReference type="SAM" id="MobiDB-lite"/>
    </source>
</evidence>
<dbReference type="AlphaFoldDB" id="A0AAV1LXQ9"/>
<keyword evidence="3" id="KW-1185">Reference proteome</keyword>
<gene>
    <name evidence="2" type="ORF">PARMNEM_LOCUS17928</name>
</gene>
<protein>
    <submittedName>
        <fullName evidence="2">Uncharacterized protein</fullName>
    </submittedName>
</protein>
<comment type="caution">
    <text evidence="2">The sequence shown here is derived from an EMBL/GenBank/DDBJ whole genome shotgun (WGS) entry which is preliminary data.</text>
</comment>
<feature type="compositionally biased region" description="Polar residues" evidence="1">
    <location>
        <begin position="34"/>
        <end position="80"/>
    </location>
</feature>
<dbReference type="Proteomes" id="UP001314205">
    <property type="component" value="Unassembled WGS sequence"/>
</dbReference>
<feature type="compositionally biased region" description="Basic residues" evidence="1">
    <location>
        <begin position="17"/>
        <end position="29"/>
    </location>
</feature>
<name>A0AAV1LXQ9_9NEOP</name>
<evidence type="ECO:0000313" key="2">
    <source>
        <dbReference type="EMBL" id="CAK1599002.1"/>
    </source>
</evidence>
<evidence type="ECO:0000313" key="3">
    <source>
        <dbReference type="Proteomes" id="UP001314205"/>
    </source>
</evidence>
<feature type="region of interest" description="Disordered" evidence="1">
    <location>
        <begin position="1"/>
        <end position="100"/>
    </location>
</feature>
<accession>A0AAV1LXQ9</accession>